<dbReference type="PIRSF" id="PIRSF006060">
    <property type="entry name" value="AA_transporter"/>
    <property type="match status" value="1"/>
</dbReference>
<dbReference type="GO" id="GO:0015179">
    <property type="term" value="F:L-amino acid transmembrane transporter activity"/>
    <property type="evidence" value="ECO:0007669"/>
    <property type="project" value="TreeGrafter"/>
</dbReference>
<evidence type="ECO:0000256" key="3">
    <source>
        <dbReference type="ARBA" id="ARBA00022989"/>
    </source>
</evidence>
<dbReference type="InterPro" id="IPR002293">
    <property type="entry name" value="AA/rel_permease1"/>
</dbReference>
<keyword evidence="7" id="KW-1185">Reference proteome</keyword>
<feature type="transmembrane region" description="Helical" evidence="5">
    <location>
        <begin position="412"/>
        <end position="433"/>
    </location>
</feature>
<evidence type="ECO:0000256" key="5">
    <source>
        <dbReference type="SAM" id="Phobius"/>
    </source>
</evidence>
<evidence type="ECO:0000256" key="4">
    <source>
        <dbReference type="ARBA" id="ARBA00023136"/>
    </source>
</evidence>
<reference evidence="6 7" key="1">
    <citation type="submission" date="2020-02" db="EMBL/GenBank/DDBJ databases">
        <title>Genome assembly of a novel Clostridium senegalense strain.</title>
        <authorList>
            <person name="Gupta T.B."/>
            <person name="Jauregui R."/>
            <person name="Maclean P."/>
            <person name="Nawarathana A."/>
            <person name="Brightwell G."/>
        </authorList>
    </citation>
    <scope>NUCLEOTIDE SEQUENCE [LARGE SCALE GENOMIC DNA]</scope>
    <source>
        <strain evidence="6 7">AGRFS4</strain>
    </source>
</reference>
<dbReference type="InterPro" id="IPR050598">
    <property type="entry name" value="AminoAcid_Transporter"/>
</dbReference>
<feature type="transmembrane region" description="Helical" evidence="5">
    <location>
        <begin position="132"/>
        <end position="148"/>
    </location>
</feature>
<name>A0A6M0H823_9CLOT</name>
<evidence type="ECO:0000256" key="2">
    <source>
        <dbReference type="ARBA" id="ARBA00022692"/>
    </source>
</evidence>
<keyword evidence="4 5" id="KW-0472">Membrane</keyword>
<dbReference type="PANTHER" id="PTHR11785:SF512">
    <property type="entry name" value="SOBREMESA, ISOFORM B"/>
    <property type="match status" value="1"/>
</dbReference>
<feature type="transmembrane region" description="Helical" evidence="5">
    <location>
        <begin position="12"/>
        <end position="32"/>
    </location>
</feature>
<dbReference type="Gene3D" id="1.20.1740.10">
    <property type="entry name" value="Amino acid/polyamine transporter I"/>
    <property type="match status" value="1"/>
</dbReference>
<feature type="transmembrane region" description="Helical" evidence="5">
    <location>
        <begin position="330"/>
        <end position="349"/>
    </location>
</feature>
<evidence type="ECO:0000256" key="1">
    <source>
        <dbReference type="ARBA" id="ARBA00004141"/>
    </source>
</evidence>
<comment type="caution">
    <text evidence="6">The sequence shown here is derived from an EMBL/GenBank/DDBJ whole genome shotgun (WGS) entry which is preliminary data.</text>
</comment>
<feature type="transmembrane region" description="Helical" evidence="5">
    <location>
        <begin position="355"/>
        <end position="375"/>
    </location>
</feature>
<proteinExistence type="predicted"/>
<evidence type="ECO:0000313" key="6">
    <source>
        <dbReference type="EMBL" id="NEU06213.1"/>
    </source>
</evidence>
<feature type="transmembrane region" description="Helical" evidence="5">
    <location>
        <begin position="154"/>
        <end position="176"/>
    </location>
</feature>
<feature type="transmembrane region" description="Helical" evidence="5">
    <location>
        <begin position="387"/>
        <end position="406"/>
    </location>
</feature>
<dbReference type="EMBL" id="JAAGPU010000036">
    <property type="protein sequence ID" value="NEU06213.1"/>
    <property type="molecule type" value="Genomic_DNA"/>
</dbReference>
<dbReference type="PANTHER" id="PTHR11785">
    <property type="entry name" value="AMINO ACID TRANSPORTER"/>
    <property type="match status" value="1"/>
</dbReference>
<feature type="transmembrane region" description="Helical" evidence="5">
    <location>
        <begin position="52"/>
        <end position="74"/>
    </location>
</feature>
<accession>A0A6M0H823</accession>
<dbReference type="RefSeq" id="WP_199870743.1">
    <property type="nucleotide sequence ID" value="NZ_JAAGPU010000036.1"/>
</dbReference>
<keyword evidence="3 5" id="KW-1133">Transmembrane helix</keyword>
<feature type="transmembrane region" description="Helical" evidence="5">
    <location>
        <begin position="86"/>
        <end position="102"/>
    </location>
</feature>
<keyword evidence="2 5" id="KW-0812">Transmembrane</keyword>
<protein>
    <submittedName>
        <fullName evidence="6">Amino acid permease</fullName>
    </submittedName>
</protein>
<dbReference type="GO" id="GO:0016020">
    <property type="term" value="C:membrane"/>
    <property type="evidence" value="ECO:0007669"/>
    <property type="project" value="UniProtKB-SubCell"/>
</dbReference>
<dbReference type="AlphaFoldDB" id="A0A6M0H823"/>
<feature type="transmembrane region" description="Helical" evidence="5">
    <location>
        <begin position="230"/>
        <end position="253"/>
    </location>
</feature>
<dbReference type="Proteomes" id="UP000481872">
    <property type="component" value="Unassembled WGS sequence"/>
</dbReference>
<gene>
    <name evidence="6" type="ORF">G3M99_15405</name>
</gene>
<organism evidence="6 7">
    <name type="scientific">Clostridium senegalense</name>
    <dbReference type="NCBI Taxonomy" id="1465809"/>
    <lineage>
        <taxon>Bacteria</taxon>
        <taxon>Bacillati</taxon>
        <taxon>Bacillota</taxon>
        <taxon>Clostridia</taxon>
        <taxon>Eubacteriales</taxon>
        <taxon>Clostridiaceae</taxon>
        <taxon>Clostridium</taxon>
    </lineage>
</organism>
<dbReference type="Pfam" id="PF13520">
    <property type="entry name" value="AA_permease_2"/>
    <property type="match status" value="1"/>
</dbReference>
<sequence>MATENKNQLKKTMNAFQGVMYVIGLVIGSGVFLKPSIVLENAGSTGVALLMWIFGGVITIAAALTVAEIAAYIPKIGGLYTYLRELYGDLVGFLFGWVGALINCPGSGAALAIACSTFSTFFIPMTGTQQKMFAVSLVIVLTIAQIISTKYGVWLQTLATIGKLLPIAAIAILGLVSGTAHDINFSTLQNVQGAGTGVALLGVLWAYDGWLSCCTLAADMKNPEKNIPKAIVIGITFVMLVYIAFNAAIFNILPGPITAVSDKIGVDVASKLLGPSGATFITIGMMLSVFGGLNGQLTCGSRYAFAMAERKDLPASKVLGSLHPKLGTPINALIFQAIITILYILSGTFNSITDLIVFALWIFYTLGTISIFVLRKKFTRNPKLYHVPLYPIVPLIGIAGGVYLLYSTLKDSPASALFGIGLTLLGLPVYYYCNRNNNKIEDNNKAA</sequence>
<comment type="subcellular location">
    <subcellularLocation>
        <location evidence="1">Membrane</location>
        <topology evidence="1">Multi-pass membrane protein</topology>
    </subcellularLocation>
</comment>
<evidence type="ECO:0000313" key="7">
    <source>
        <dbReference type="Proteomes" id="UP000481872"/>
    </source>
</evidence>
<feature type="transmembrane region" description="Helical" evidence="5">
    <location>
        <begin position="273"/>
        <end position="293"/>
    </location>
</feature>